<dbReference type="Proteomes" id="UP000241769">
    <property type="component" value="Unassembled WGS sequence"/>
</dbReference>
<sequence length="132" mass="14465">MQLLGSACKINKVQMKLTIFIVLALALPCVVLSVTTLGCSNLPNGKHQWVVNSTYCEQENGPCQRVYAREDGKGTGLCKKNQFWVTLNNGYLEFNAKQSGGLFGHSTTRSCITDGVSCLQPTTKFCYCKTSD</sequence>
<name>A0A2P6NJD8_9EUKA</name>
<gene>
    <name evidence="1" type="ORF">PROFUN_04061</name>
</gene>
<keyword evidence="2" id="KW-1185">Reference proteome</keyword>
<organism evidence="1 2">
    <name type="scientific">Planoprotostelium fungivorum</name>
    <dbReference type="NCBI Taxonomy" id="1890364"/>
    <lineage>
        <taxon>Eukaryota</taxon>
        <taxon>Amoebozoa</taxon>
        <taxon>Evosea</taxon>
        <taxon>Variosea</taxon>
        <taxon>Cavosteliida</taxon>
        <taxon>Cavosteliaceae</taxon>
        <taxon>Planoprotostelium</taxon>
    </lineage>
</organism>
<evidence type="ECO:0000313" key="1">
    <source>
        <dbReference type="EMBL" id="PRP84070.1"/>
    </source>
</evidence>
<proteinExistence type="predicted"/>
<evidence type="ECO:0000313" key="2">
    <source>
        <dbReference type="Proteomes" id="UP000241769"/>
    </source>
</evidence>
<comment type="caution">
    <text evidence="1">The sequence shown here is derived from an EMBL/GenBank/DDBJ whole genome shotgun (WGS) entry which is preliminary data.</text>
</comment>
<protein>
    <submittedName>
        <fullName evidence="1">Uncharacterized protein</fullName>
    </submittedName>
</protein>
<accession>A0A2P6NJD8</accession>
<dbReference type="AlphaFoldDB" id="A0A2P6NJD8"/>
<reference evidence="1 2" key="1">
    <citation type="journal article" date="2018" name="Genome Biol. Evol.">
        <title>Multiple Roots of Fruiting Body Formation in Amoebozoa.</title>
        <authorList>
            <person name="Hillmann F."/>
            <person name="Forbes G."/>
            <person name="Novohradska S."/>
            <person name="Ferling I."/>
            <person name="Riege K."/>
            <person name="Groth M."/>
            <person name="Westermann M."/>
            <person name="Marz M."/>
            <person name="Spaller T."/>
            <person name="Winckler T."/>
            <person name="Schaap P."/>
            <person name="Glockner G."/>
        </authorList>
    </citation>
    <scope>NUCLEOTIDE SEQUENCE [LARGE SCALE GENOMIC DNA]</scope>
    <source>
        <strain evidence="1 2">Jena</strain>
    </source>
</reference>
<dbReference type="InParanoid" id="A0A2P6NJD8"/>
<dbReference type="EMBL" id="MDYQ01000069">
    <property type="protein sequence ID" value="PRP84070.1"/>
    <property type="molecule type" value="Genomic_DNA"/>
</dbReference>